<dbReference type="Pfam" id="PF02789">
    <property type="entry name" value="Peptidase_M17_N"/>
    <property type="match status" value="1"/>
</dbReference>
<dbReference type="SUPFAM" id="SSF52949">
    <property type="entry name" value="Macro domain-like"/>
    <property type="match status" value="1"/>
</dbReference>
<dbReference type="EC" id="3.4.11.1" evidence="8"/>
<feature type="domain" description="Cytosol aminopeptidase" evidence="9">
    <location>
        <begin position="345"/>
        <end position="352"/>
    </location>
</feature>
<feature type="binding site" evidence="8">
    <location>
        <position position="265"/>
    </location>
    <ligand>
        <name>Mn(2+)</name>
        <dbReference type="ChEBI" id="CHEBI:29035"/>
        <label>2</label>
    </ligand>
</feature>
<evidence type="ECO:0000256" key="5">
    <source>
        <dbReference type="ARBA" id="ARBA00022670"/>
    </source>
</evidence>
<dbReference type="NCBIfam" id="NF002073">
    <property type="entry name" value="PRK00913.1-2"/>
    <property type="match status" value="1"/>
</dbReference>
<dbReference type="Pfam" id="PF00883">
    <property type="entry name" value="Peptidase_M17"/>
    <property type="match status" value="1"/>
</dbReference>
<comment type="similarity">
    <text evidence="3 8">Belongs to the peptidase M17 family.</text>
</comment>
<evidence type="ECO:0000313" key="10">
    <source>
        <dbReference type="EMBL" id="MBD2858171.1"/>
    </source>
</evidence>
<comment type="cofactor">
    <cofactor evidence="8">
        <name>Mn(2+)</name>
        <dbReference type="ChEBI" id="CHEBI:29035"/>
    </cofactor>
    <text evidence="8">Binds 2 manganese ions per subunit.</text>
</comment>
<dbReference type="NCBIfam" id="NF002077">
    <property type="entry name" value="PRK00913.2-4"/>
    <property type="match status" value="1"/>
</dbReference>
<comment type="subcellular location">
    <subcellularLocation>
        <location evidence="8">Cytoplasm</location>
    </subcellularLocation>
</comment>
<feature type="active site" evidence="8">
    <location>
        <position position="351"/>
    </location>
</feature>
<protein>
    <recommendedName>
        <fullName evidence="8">Probable cytosol aminopeptidase</fullName>
        <ecNumber evidence="8">3.4.11.1</ecNumber>
    </recommendedName>
    <alternativeName>
        <fullName evidence="8">Leucine aminopeptidase</fullName>
        <shortName evidence="8">LAP</shortName>
        <ecNumber evidence="8">3.4.11.10</ecNumber>
    </alternativeName>
    <alternativeName>
        <fullName evidence="8">Leucyl aminopeptidase</fullName>
    </alternativeName>
</protein>
<keyword evidence="6 8" id="KW-0378">Hydrolase</keyword>
<dbReference type="EC" id="3.4.11.10" evidence="8"/>
<dbReference type="SUPFAM" id="SSF53187">
    <property type="entry name" value="Zn-dependent exopeptidases"/>
    <property type="match status" value="1"/>
</dbReference>
<feature type="binding site" evidence="8">
    <location>
        <position position="349"/>
    </location>
    <ligand>
        <name>Mn(2+)</name>
        <dbReference type="ChEBI" id="CHEBI:29035"/>
        <label>1</label>
    </ligand>
</feature>
<dbReference type="InterPro" id="IPR043472">
    <property type="entry name" value="Macro_dom-like"/>
</dbReference>
<keyword evidence="4 8" id="KW-0031">Aminopeptidase</keyword>
<keyword evidence="8" id="KW-0963">Cytoplasm</keyword>
<sequence length="492" mass="51507">MQISLKPAKNAAALTTDLLAVCLAEGPLNAELQALDTAIGGTISRLISRKEFTGKAKESLYLPEVQGLKAKRVLLLGIGDAEKALSIAEFDSLLAASADCASKSNSKSMSLLSESLKVEGLSNADMLQRAAKVLEVGQYRYTTTLSKPKPASSLKSVTLQAANSAANQQAVARGQAIALGITTARQLGNLPANICNPDFLAKEAKKLGRKSPQLSVSVLDEKKMLELGMGALLSVTAGTEQPARLIVMEYKGGAKNTAPHVLVGKGITFDTGGISIKPSGKMEEMKFDMCGAASVLGTMNAVVEMALPINVVGIVAAAENMPSGKATKPGDVVTSMSGQTIEVVNTDAEGRLVLCDALTYAAKFKPASIIDIATLTGACVVALGNHASGLYSNQDDFAQELLAAGVRSWDRAWQMPLWNDYQQQLDTSYADICNVGGPAGGSVTAACFLSRFAKDQRWAHLDIAGTAWTSHAKGATGRPVGLLCEYLISKTA</sequence>
<evidence type="ECO:0000256" key="7">
    <source>
        <dbReference type="ARBA" id="ARBA00023211"/>
    </source>
</evidence>
<dbReference type="InterPro" id="IPR011356">
    <property type="entry name" value="Leucine_aapep/pepB"/>
</dbReference>
<evidence type="ECO:0000256" key="4">
    <source>
        <dbReference type="ARBA" id="ARBA00022438"/>
    </source>
</evidence>
<evidence type="ECO:0000256" key="8">
    <source>
        <dbReference type="HAMAP-Rule" id="MF_00181"/>
    </source>
</evidence>
<dbReference type="GO" id="GO:0030145">
    <property type="term" value="F:manganese ion binding"/>
    <property type="evidence" value="ECO:0007669"/>
    <property type="project" value="UniProtKB-UniRule"/>
</dbReference>
<dbReference type="PANTHER" id="PTHR11963">
    <property type="entry name" value="LEUCINE AMINOPEPTIDASE-RELATED"/>
    <property type="match status" value="1"/>
</dbReference>
<dbReference type="HAMAP" id="MF_00181">
    <property type="entry name" value="Cytosol_peptidase_M17"/>
    <property type="match status" value="1"/>
</dbReference>
<dbReference type="Proteomes" id="UP000610558">
    <property type="component" value="Unassembled WGS sequence"/>
</dbReference>
<feature type="binding site" evidence="8">
    <location>
        <position position="288"/>
    </location>
    <ligand>
        <name>Mn(2+)</name>
        <dbReference type="ChEBI" id="CHEBI:29035"/>
        <label>2</label>
    </ligand>
</feature>
<dbReference type="NCBIfam" id="NF002074">
    <property type="entry name" value="PRK00913.1-4"/>
    <property type="match status" value="1"/>
</dbReference>
<reference evidence="10" key="1">
    <citation type="submission" date="2020-09" db="EMBL/GenBank/DDBJ databases">
        <authorList>
            <person name="Yoon J.-W."/>
        </authorList>
    </citation>
    <scope>NUCLEOTIDE SEQUENCE</scope>
    <source>
        <strain evidence="10">KMU-158</strain>
    </source>
</reference>
<feature type="binding site" evidence="8">
    <location>
        <position position="270"/>
    </location>
    <ligand>
        <name>Mn(2+)</name>
        <dbReference type="ChEBI" id="CHEBI:29035"/>
        <label>2</label>
    </ligand>
</feature>
<dbReference type="PRINTS" id="PR00481">
    <property type="entry name" value="LAMNOPPTDASE"/>
</dbReference>
<keyword evidence="11" id="KW-1185">Reference proteome</keyword>
<evidence type="ECO:0000256" key="3">
    <source>
        <dbReference type="ARBA" id="ARBA00009528"/>
    </source>
</evidence>
<comment type="caution">
    <text evidence="10">The sequence shown here is derived from an EMBL/GenBank/DDBJ whole genome shotgun (WGS) entry which is preliminary data.</text>
</comment>
<dbReference type="Gene3D" id="3.40.220.10">
    <property type="entry name" value="Leucine Aminopeptidase, subunit E, domain 1"/>
    <property type="match status" value="1"/>
</dbReference>
<dbReference type="GO" id="GO:0006508">
    <property type="term" value="P:proteolysis"/>
    <property type="evidence" value="ECO:0007669"/>
    <property type="project" value="UniProtKB-KW"/>
</dbReference>
<dbReference type="CDD" id="cd00433">
    <property type="entry name" value="Peptidase_M17"/>
    <property type="match status" value="1"/>
</dbReference>
<organism evidence="10 11">
    <name type="scientific">Spongiibacter pelagi</name>
    <dbReference type="NCBI Taxonomy" id="2760804"/>
    <lineage>
        <taxon>Bacteria</taxon>
        <taxon>Pseudomonadati</taxon>
        <taxon>Pseudomonadota</taxon>
        <taxon>Gammaproteobacteria</taxon>
        <taxon>Cellvibrionales</taxon>
        <taxon>Spongiibacteraceae</taxon>
        <taxon>Spongiibacter</taxon>
    </lineage>
</organism>
<feature type="active site" evidence="8">
    <location>
        <position position="277"/>
    </location>
</feature>
<dbReference type="PANTHER" id="PTHR11963:SF23">
    <property type="entry name" value="CYTOSOL AMINOPEPTIDASE"/>
    <property type="match status" value="1"/>
</dbReference>
<proteinExistence type="inferred from homology"/>
<evidence type="ECO:0000256" key="6">
    <source>
        <dbReference type="ARBA" id="ARBA00022801"/>
    </source>
</evidence>
<name>A0A927C1P5_9GAMM</name>
<dbReference type="GO" id="GO:0070006">
    <property type="term" value="F:metalloaminopeptidase activity"/>
    <property type="evidence" value="ECO:0007669"/>
    <property type="project" value="InterPro"/>
</dbReference>
<dbReference type="InterPro" id="IPR023042">
    <property type="entry name" value="Peptidase_M17_leu_NH2_pept"/>
</dbReference>
<keyword evidence="5 8" id="KW-0645">Protease</keyword>
<comment type="catalytic activity">
    <reaction evidence="1 8">
        <text>Release of an N-terminal amino acid, Xaa-|-Yaa-, in which Xaa is preferably Leu, but may be other amino acids including Pro although not Arg or Lys, and Yaa may be Pro. Amino acid amides and methyl esters are also readily hydrolyzed, but rates on arylamides are exceedingly low.</text>
        <dbReference type="EC" id="3.4.11.1"/>
    </reaction>
</comment>
<dbReference type="AlphaFoldDB" id="A0A927C1P5"/>
<dbReference type="EMBL" id="JACXLD010000002">
    <property type="protein sequence ID" value="MBD2858171.1"/>
    <property type="molecule type" value="Genomic_DNA"/>
</dbReference>
<accession>A0A927C1P5</accession>
<evidence type="ECO:0000256" key="1">
    <source>
        <dbReference type="ARBA" id="ARBA00000135"/>
    </source>
</evidence>
<evidence type="ECO:0000313" key="11">
    <source>
        <dbReference type="Proteomes" id="UP000610558"/>
    </source>
</evidence>
<keyword evidence="8" id="KW-0479">Metal-binding</keyword>
<dbReference type="Gene3D" id="3.40.630.10">
    <property type="entry name" value="Zn peptidases"/>
    <property type="match status" value="1"/>
</dbReference>
<dbReference type="InterPro" id="IPR000819">
    <property type="entry name" value="Peptidase_M17_C"/>
</dbReference>
<dbReference type="RefSeq" id="WP_190762776.1">
    <property type="nucleotide sequence ID" value="NZ_JACXLD010000002.1"/>
</dbReference>
<feature type="binding site" evidence="8">
    <location>
        <position position="349"/>
    </location>
    <ligand>
        <name>Mn(2+)</name>
        <dbReference type="ChEBI" id="CHEBI:29035"/>
        <label>2</label>
    </ligand>
</feature>
<evidence type="ECO:0000256" key="2">
    <source>
        <dbReference type="ARBA" id="ARBA00000967"/>
    </source>
</evidence>
<comment type="catalytic activity">
    <reaction evidence="2 8">
        <text>Release of an N-terminal amino acid, preferentially leucine, but not glutamic or aspartic acids.</text>
        <dbReference type="EC" id="3.4.11.10"/>
    </reaction>
</comment>
<feature type="binding site" evidence="8">
    <location>
        <position position="270"/>
    </location>
    <ligand>
        <name>Mn(2+)</name>
        <dbReference type="ChEBI" id="CHEBI:29035"/>
        <label>1</label>
    </ligand>
</feature>
<dbReference type="InterPro" id="IPR008283">
    <property type="entry name" value="Peptidase_M17_N"/>
</dbReference>
<keyword evidence="7 8" id="KW-0464">Manganese</keyword>
<evidence type="ECO:0000259" key="9">
    <source>
        <dbReference type="PROSITE" id="PS00631"/>
    </source>
</evidence>
<dbReference type="GO" id="GO:0005737">
    <property type="term" value="C:cytoplasm"/>
    <property type="evidence" value="ECO:0007669"/>
    <property type="project" value="UniProtKB-SubCell"/>
</dbReference>
<comment type="function">
    <text evidence="8">Presumably involved in the processing and regular turnover of intracellular proteins. Catalyzes the removal of unsubstituted N-terminal amino acids from various peptides.</text>
</comment>
<feature type="binding site" evidence="8">
    <location>
        <position position="347"/>
    </location>
    <ligand>
        <name>Mn(2+)</name>
        <dbReference type="ChEBI" id="CHEBI:29035"/>
        <label>1</label>
    </ligand>
</feature>
<dbReference type="PROSITE" id="PS00631">
    <property type="entry name" value="CYTOSOL_AP"/>
    <property type="match status" value="1"/>
</dbReference>
<gene>
    <name evidence="8" type="primary">pepA</name>
    <name evidence="10" type="ORF">IB286_04055</name>
</gene>